<keyword evidence="4" id="KW-0450">Lipoyl</keyword>
<evidence type="ECO:0000256" key="3">
    <source>
        <dbReference type="ARBA" id="ARBA00022679"/>
    </source>
</evidence>
<comment type="cofactor">
    <cofactor evidence="1">
        <name>(R)-lipoate</name>
        <dbReference type="ChEBI" id="CHEBI:83088"/>
    </cofactor>
</comment>
<dbReference type="GO" id="GO:0031405">
    <property type="term" value="F:lipoic acid binding"/>
    <property type="evidence" value="ECO:0007669"/>
    <property type="project" value="TreeGrafter"/>
</dbReference>
<accession>A0A6J4L2A2</accession>
<dbReference type="EMBL" id="CADCTW010000095">
    <property type="protein sequence ID" value="CAA9321226.1"/>
    <property type="molecule type" value="Genomic_DNA"/>
</dbReference>
<dbReference type="GO" id="GO:0016407">
    <property type="term" value="F:acetyltransferase activity"/>
    <property type="evidence" value="ECO:0007669"/>
    <property type="project" value="TreeGrafter"/>
</dbReference>
<dbReference type="InterPro" id="IPR001078">
    <property type="entry name" value="2-oxoacid_DH_actylTfrase"/>
</dbReference>
<evidence type="ECO:0000256" key="5">
    <source>
        <dbReference type="ARBA" id="ARBA00023315"/>
    </source>
</evidence>
<dbReference type="Pfam" id="PF00198">
    <property type="entry name" value="2-oxoacid_dh"/>
    <property type="match status" value="1"/>
</dbReference>
<dbReference type="InterPro" id="IPR050743">
    <property type="entry name" value="2-oxoacid_DH_E2_comp"/>
</dbReference>
<dbReference type="AlphaFoldDB" id="A0A6J4L2A2"/>
<feature type="non-terminal residue" evidence="7">
    <location>
        <position position="1"/>
    </location>
</feature>
<dbReference type="Gene3D" id="3.30.559.10">
    <property type="entry name" value="Chloramphenicol acetyltransferase-like domain"/>
    <property type="match status" value="1"/>
</dbReference>
<evidence type="ECO:0000259" key="6">
    <source>
        <dbReference type="Pfam" id="PF00198"/>
    </source>
</evidence>
<evidence type="ECO:0000256" key="1">
    <source>
        <dbReference type="ARBA" id="ARBA00001938"/>
    </source>
</evidence>
<dbReference type="PANTHER" id="PTHR43178">
    <property type="entry name" value="DIHYDROLIPOAMIDE ACETYLTRANSFERASE COMPONENT OF PYRUVATE DEHYDROGENASE COMPLEX"/>
    <property type="match status" value="1"/>
</dbReference>
<evidence type="ECO:0000256" key="2">
    <source>
        <dbReference type="ARBA" id="ARBA00007317"/>
    </source>
</evidence>
<keyword evidence="3 7" id="KW-0808">Transferase</keyword>
<protein>
    <submittedName>
        <fullName evidence="7">Dihydrolipoamide acyltransferase component of branched-chain alpha-keto acid dehydrogenase complex</fullName>
        <ecNumber evidence="7">2.3.1.168</ecNumber>
    </submittedName>
</protein>
<dbReference type="PANTHER" id="PTHR43178:SF5">
    <property type="entry name" value="LIPOAMIDE ACYLTRANSFERASE COMPONENT OF BRANCHED-CHAIN ALPHA-KETO ACID DEHYDROGENASE COMPLEX, MITOCHONDRIAL"/>
    <property type="match status" value="1"/>
</dbReference>
<dbReference type="EC" id="2.3.1.168" evidence="7"/>
<evidence type="ECO:0000256" key="4">
    <source>
        <dbReference type="ARBA" id="ARBA00022823"/>
    </source>
</evidence>
<reference evidence="7" key="1">
    <citation type="submission" date="2020-02" db="EMBL/GenBank/DDBJ databases">
        <authorList>
            <person name="Meier V. D."/>
        </authorList>
    </citation>
    <scope>NUCLEOTIDE SEQUENCE</scope>
    <source>
        <strain evidence="7">AVDCRST_MAG68</strain>
    </source>
</reference>
<sequence length="250" mass="27566">GWDEFYTRVQHPTVTAGPNDRVEPMSRMTQIIAQNMVLSRRISPHVHSYFEVDYTRIDQVRAKAKRAWAEAGVKITYTHFIAKAVVQALREHPKLNATISGTDVIYRADVHLGIAVAIENGLIVPVVRNADDLSLVGLARRVNDLATRARNRQLKPDEIQGGTFTITNPGIFGTTIGFPIISQPQVAIMGVGGVEMRPAVVTDEFGSHAIVPRKRGYISLGYDHRLVNGADGDQFLARVKELMESATENG</sequence>
<dbReference type="GO" id="GO:0005737">
    <property type="term" value="C:cytoplasm"/>
    <property type="evidence" value="ECO:0007669"/>
    <property type="project" value="TreeGrafter"/>
</dbReference>
<evidence type="ECO:0000313" key="7">
    <source>
        <dbReference type="EMBL" id="CAA9321226.1"/>
    </source>
</evidence>
<dbReference type="GO" id="GO:0043754">
    <property type="term" value="F:dihydrolipoamide branched chain acyltransferase activity"/>
    <property type="evidence" value="ECO:0007669"/>
    <property type="project" value="UniProtKB-EC"/>
</dbReference>
<dbReference type="SUPFAM" id="SSF52777">
    <property type="entry name" value="CoA-dependent acyltransferases"/>
    <property type="match status" value="1"/>
</dbReference>
<feature type="domain" description="2-oxoacid dehydrogenase acyltransferase catalytic" evidence="6">
    <location>
        <begin position="19"/>
        <end position="246"/>
    </location>
</feature>
<organism evidence="7">
    <name type="scientific">uncultured Gemmatimonadota bacterium</name>
    <dbReference type="NCBI Taxonomy" id="203437"/>
    <lineage>
        <taxon>Bacteria</taxon>
        <taxon>Pseudomonadati</taxon>
        <taxon>Gemmatimonadota</taxon>
        <taxon>environmental samples</taxon>
    </lineage>
</organism>
<name>A0A6J4L2A2_9BACT</name>
<dbReference type="InterPro" id="IPR023213">
    <property type="entry name" value="CAT-like_dom_sf"/>
</dbReference>
<proteinExistence type="inferred from homology"/>
<comment type="similarity">
    <text evidence="2">Belongs to the 2-oxoacid dehydrogenase family.</text>
</comment>
<dbReference type="FunFam" id="3.30.559.10:FF:000007">
    <property type="entry name" value="Dihydrolipoamide acetyltransferase component of pyruvate dehydrogenase complex"/>
    <property type="match status" value="1"/>
</dbReference>
<keyword evidence="5 7" id="KW-0012">Acyltransferase</keyword>
<gene>
    <name evidence="7" type="ORF">AVDCRST_MAG68-1934</name>
</gene>